<sequence length="100" mass="10574">MGILDLTIDKVKEKIDEACEHGQISNSERVLSVVAGGFILGCAVKRVLKKPLTAVSCLTLGAALVTRGITGKCAVKGALDASGESDEKDVTIIEHRHFVK</sequence>
<reference evidence="2" key="1">
    <citation type="submission" date="2014-04" db="EMBL/GenBank/DDBJ databases">
        <title>Whole-Genome optical mapping and complete genome sequence of Sphingobacterium deserti sp. nov., a new spaces isolated from desert in the west of China.</title>
        <authorList>
            <person name="Teng C."/>
            <person name="Zhou Z."/>
            <person name="Li X."/>
            <person name="Chen M."/>
            <person name="Lin M."/>
            <person name="Wang L."/>
            <person name="Su S."/>
            <person name="Zhang C."/>
            <person name="Zhang W."/>
        </authorList>
    </citation>
    <scope>NUCLEOTIDE SEQUENCE [LARGE SCALE GENOMIC DNA]</scope>
    <source>
        <strain evidence="2">ACCC05744</strain>
    </source>
</reference>
<evidence type="ECO:0008006" key="3">
    <source>
        <dbReference type="Google" id="ProtNLM"/>
    </source>
</evidence>
<organism evidence="1 2">
    <name type="scientific">Sphingobacterium deserti</name>
    <dbReference type="NCBI Taxonomy" id="1229276"/>
    <lineage>
        <taxon>Bacteria</taxon>
        <taxon>Pseudomonadati</taxon>
        <taxon>Bacteroidota</taxon>
        <taxon>Sphingobacteriia</taxon>
        <taxon>Sphingobacteriales</taxon>
        <taxon>Sphingobacteriaceae</taxon>
        <taxon>Sphingobacterium</taxon>
    </lineage>
</organism>
<protein>
    <recommendedName>
        <fullName evidence="3">DUF2892 domain-containing protein</fullName>
    </recommendedName>
</protein>
<gene>
    <name evidence="1" type="ORF">DI53_3362</name>
</gene>
<accession>A0A0B8T6K4</accession>
<evidence type="ECO:0000313" key="1">
    <source>
        <dbReference type="EMBL" id="KGE12925.1"/>
    </source>
</evidence>
<keyword evidence="2" id="KW-1185">Reference proteome</keyword>
<reference evidence="1 2" key="2">
    <citation type="journal article" date="2015" name="PLoS ONE">
        <title>Whole-Genome Optical Mapping and Finished Genome Sequence of Sphingobacterium deserti sp. nov., a New Species Isolated from the Western Desert of China.</title>
        <authorList>
            <person name="Teng C."/>
            <person name="Zhou Z."/>
            <person name="Molnar I."/>
            <person name="Li X."/>
            <person name="Tang R."/>
            <person name="Chen M."/>
            <person name="Wang L."/>
            <person name="Su S."/>
            <person name="Zhang W."/>
            <person name="Lin M."/>
        </authorList>
    </citation>
    <scope>NUCLEOTIDE SEQUENCE [LARGE SCALE GENOMIC DNA]</scope>
    <source>
        <strain evidence="2">ACCC05744</strain>
    </source>
</reference>
<proteinExistence type="predicted"/>
<dbReference type="Proteomes" id="UP000031802">
    <property type="component" value="Unassembled WGS sequence"/>
</dbReference>
<dbReference type="Gene3D" id="6.10.140.1340">
    <property type="match status" value="1"/>
</dbReference>
<dbReference type="AlphaFoldDB" id="A0A0B8T6K4"/>
<dbReference type="PATRIC" id="fig|1229276.3.peg.3474"/>
<evidence type="ECO:0000313" key="2">
    <source>
        <dbReference type="Proteomes" id="UP000031802"/>
    </source>
</evidence>
<name>A0A0B8T6K4_9SPHI</name>
<dbReference type="OrthoDB" id="9797595at2"/>
<dbReference type="EMBL" id="JJMU01000062">
    <property type="protein sequence ID" value="KGE12925.1"/>
    <property type="molecule type" value="Genomic_DNA"/>
</dbReference>
<comment type="caution">
    <text evidence="1">The sequence shown here is derived from an EMBL/GenBank/DDBJ whole genome shotgun (WGS) entry which is preliminary data.</text>
</comment>